<comment type="caution">
    <text evidence="2">The sequence shown here is derived from an EMBL/GenBank/DDBJ whole genome shotgun (WGS) entry which is preliminary data.</text>
</comment>
<sequence>MPLVLKLLISDNICSTNPPRKKLSSSNSTSQKKKVNERSYGSIVMLTFTKDGEDIQEYLSNIPGTKSKIGVLILQKQRKDSSPDEERDGNYSYADGDTSL</sequence>
<feature type="region of interest" description="Disordered" evidence="1">
    <location>
        <begin position="75"/>
        <end position="100"/>
    </location>
</feature>
<keyword evidence="3" id="KW-1185">Reference proteome</keyword>
<proteinExistence type="predicted"/>
<dbReference type="Proteomes" id="UP000826195">
    <property type="component" value="Unassembled WGS sequence"/>
</dbReference>
<dbReference type="AlphaFoldDB" id="A0AAV7IP97"/>
<dbReference type="EMBL" id="JAHXZJ010001119">
    <property type="protein sequence ID" value="KAH0555473.1"/>
    <property type="molecule type" value="Genomic_DNA"/>
</dbReference>
<organism evidence="2 3">
    <name type="scientific">Cotesia glomerata</name>
    <name type="common">Lepidopteran parasitic wasp</name>
    <name type="synonym">Apanteles glomeratus</name>
    <dbReference type="NCBI Taxonomy" id="32391"/>
    <lineage>
        <taxon>Eukaryota</taxon>
        <taxon>Metazoa</taxon>
        <taxon>Ecdysozoa</taxon>
        <taxon>Arthropoda</taxon>
        <taxon>Hexapoda</taxon>
        <taxon>Insecta</taxon>
        <taxon>Pterygota</taxon>
        <taxon>Neoptera</taxon>
        <taxon>Endopterygota</taxon>
        <taxon>Hymenoptera</taxon>
        <taxon>Apocrita</taxon>
        <taxon>Ichneumonoidea</taxon>
        <taxon>Braconidae</taxon>
        <taxon>Microgastrinae</taxon>
        <taxon>Cotesia</taxon>
    </lineage>
</organism>
<evidence type="ECO:0000313" key="2">
    <source>
        <dbReference type="EMBL" id="KAH0555473.1"/>
    </source>
</evidence>
<evidence type="ECO:0000256" key="1">
    <source>
        <dbReference type="SAM" id="MobiDB-lite"/>
    </source>
</evidence>
<name>A0AAV7IP97_COTGL</name>
<accession>A0AAV7IP97</accession>
<gene>
    <name evidence="2" type="ORF">KQX54_019198</name>
</gene>
<protein>
    <submittedName>
        <fullName evidence="2">Uncharacterized protein</fullName>
    </submittedName>
</protein>
<feature type="compositionally biased region" description="Polar residues" evidence="1">
    <location>
        <begin position="17"/>
        <end position="30"/>
    </location>
</feature>
<reference evidence="2 3" key="1">
    <citation type="journal article" date="2021" name="J. Hered.">
        <title>A chromosome-level genome assembly of the parasitoid wasp, Cotesia glomerata (Hymenoptera: Braconidae).</title>
        <authorList>
            <person name="Pinto B.J."/>
            <person name="Weis J.J."/>
            <person name="Gamble T."/>
            <person name="Ode P.J."/>
            <person name="Paul R."/>
            <person name="Zaspel J.M."/>
        </authorList>
    </citation>
    <scope>NUCLEOTIDE SEQUENCE [LARGE SCALE GENOMIC DNA]</scope>
    <source>
        <strain evidence="2">CgM1</strain>
    </source>
</reference>
<evidence type="ECO:0000313" key="3">
    <source>
        <dbReference type="Proteomes" id="UP000826195"/>
    </source>
</evidence>
<feature type="region of interest" description="Disordered" evidence="1">
    <location>
        <begin position="17"/>
        <end position="36"/>
    </location>
</feature>